<dbReference type="EMBL" id="HF936042">
    <property type="protein sequence ID" value="CCX33297.1"/>
    <property type="molecule type" value="Genomic_DNA"/>
</dbReference>
<accession>U4LP11</accession>
<protein>
    <submittedName>
        <fullName evidence="1">Uncharacterized protein</fullName>
    </submittedName>
</protein>
<organism evidence="1 2">
    <name type="scientific">Pyronema omphalodes (strain CBS 100304)</name>
    <name type="common">Pyronema confluens</name>
    <dbReference type="NCBI Taxonomy" id="1076935"/>
    <lineage>
        <taxon>Eukaryota</taxon>
        <taxon>Fungi</taxon>
        <taxon>Dikarya</taxon>
        <taxon>Ascomycota</taxon>
        <taxon>Pezizomycotina</taxon>
        <taxon>Pezizomycetes</taxon>
        <taxon>Pezizales</taxon>
        <taxon>Pyronemataceae</taxon>
        <taxon>Pyronema</taxon>
    </lineage>
</organism>
<gene>
    <name evidence="1" type="ORF">PCON_14337</name>
</gene>
<reference evidence="1 2" key="1">
    <citation type="journal article" date="2013" name="PLoS Genet.">
        <title>The genome and development-dependent transcriptomes of Pyronema confluens: a window into fungal evolution.</title>
        <authorList>
            <person name="Traeger S."/>
            <person name="Altegoer F."/>
            <person name="Freitag M."/>
            <person name="Gabaldon T."/>
            <person name="Kempken F."/>
            <person name="Kumar A."/>
            <person name="Marcet-Houben M."/>
            <person name="Poggeler S."/>
            <person name="Stajich J.E."/>
            <person name="Nowrousian M."/>
        </authorList>
    </citation>
    <scope>NUCLEOTIDE SEQUENCE [LARGE SCALE GENOMIC DNA]</scope>
    <source>
        <strain evidence="2">CBS 100304</strain>
        <tissue evidence="1">Vegetative mycelium</tissue>
    </source>
</reference>
<keyword evidence="2" id="KW-1185">Reference proteome</keyword>
<evidence type="ECO:0000313" key="2">
    <source>
        <dbReference type="Proteomes" id="UP000018144"/>
    </source>
</evidence>
<dbReference type="OrthoDB" id="5422733at2759"/>
<dbReference type="Proteomes" id="UP000018144">
    <property type="component" value="Unassembled WGS sequence"/>
</dbReference>
<sequence length="108" mass="12195">MAKCEFYATLYAESLLKSSDATHTLLASLPELLPEFYCSIIGYFSPTSVIQRTKNTLLPFATFLEPHIRSVFDKEQLVKEAASLGNMERIRGQSIVLDRLDDLVSELH</sequence>
<evidence type="ECO:0000313" key="1">
    <source>
        <dbReference type="EMBL" id="CCX33297.1"/>
    </source>
</evidence>
<dbReference type="AlphaFoldDB" id="U4LP11"/>
<name>U4LP11_PYROM</name>
<proteinExistence type="predicted"/>